<organism evidence="2 3">
    <name type="scientific">Methylocystis rosea</name>
    <dbReference type="NCBI Taxonomy" id="173366"/>
    <lineage>
        <taxon>Bacteria</taxon>
        <taxon>Pseudomonadati</taxon>
        <taxon>Pseudomonadota</taxon>
        <taxon>Alphaproteobacteria</taxon>
        <taxon>Hyphomicrobiales</taxon>
        <taxon>Methylocystaceae</taxon>
        <taxon>Methylocystis</taxon>
    </lineage>
</organism>
<evidence type="ECO:0000313" key="3">
    <source>
        <dbReference type="Proteomes" id="UP000273982"/>
    </source>
</evidence>
<dbReference type="InterPro" id="IPR027417">
    <property type="entry name" value="P-loop_NTPase"/>
</dbReference>
<dbReference type="EMBL" id="CP034086">
    <property type="protein sequence ID" value="AZG77522.1"/>
    <property type="molecule type" value="Genomic_DNA"/>
</dbReference>
<dbReference type="Gene3D" id="3.40.50.300">
    <property type="entry name" value="P-loop containing nucleotide triphosphate hydrolases"/>
    <property type="match status" value="1"/>
</dbReference>
<evidence type="ECO:0000259" key="1">
    <source>
        <dbReference type="Pfam" id="PF07475"/>
    </source>
</evidence>
<dbReference type="KEGG" id="mros:EHO51_12710"/>
<evidence type="ECO:0000313" key="2">
    <source>
        <dbReference type="EMBL" id="AZG77522.1"/>
    </source>
</evidence>
<dbReference type="Pfam" id="PF07475">
    <property type="entry name" value="Hpr_kinase_C"/>
    <property type="match status" value="1"/>
</dbReference>
<dbReference type="SUPFAM" id="SSF53795">
    <property type="entry name" value="PEP carboxykinase-like"/>
    <property type="match status" value="1"/>
</dbReference>
<protein>
    <submittedName>
        <fullName evidence="2">Aldolase</fullName>
    </submittedName>
</protein>
<name>A0A3G8M8J7_9HYPH</name>
<dbReference type="Proteomes" id="UP000273982">
    <property type="component" value="Chromosome"/>
</dbReference>
<dbReference type="RefSeq" id="WP_124739190.1">
    <property type="nucleotide sequence ID" value="NZ_CP034086.1"/>
</dbReference>
<sequence>MTPPQASEYVHANALVLGAFGLLLRGPSGAGKSALSLQLVADWRARGAFAALIGDDRVALEARHGRLIARPHPSIRGIIEARGLGLLRVAYEPACVLRAVIDLLACGESPKRYPDEEEATTRLSGVTLPRMFENAAEVGAVARIAAYIQNVATN</sequence>
<accession>A0A3G8M8J7</accession>
<dbReference type="InterPro" id="IPR011104">
    <property type="entry name" value="Hpr_kin/Pase_C"/>
</dbReference>
<feature type="domain" description="HPr kinase/phosphorylase C-terminal" evidence="1">
    <location>
        <begin position="8"/>
        <end position="90"/>
    </location>
</feature>
<gene>
    <name evidence="2" type="ORF">EHO51_12710</name>
</gene>
<dbReference type="CDD" id="cd01918">
    <property type="entry name" value="HprK_C"/>
    <property type="match status" value="1"/>
</dbReference>
<dbReference type="AlphaFoldDB" id="A0A3G8M8J7"/>
<dbReference type="GO" id="GO:0005524">
    <property type="term" value="F:ATP binding"/>
    <property type="evidence" value="ECO:0007669"/>
    <property type="project" value="InterPro"/>
</dbReference>
<dbReference type="GO" id="GO:0000155">
    <property type="term" value="F:phosphorelay sensor kinase activity"/>
    <property type="evidence" value="ECO:0007669"/>
    <property type="project" value="InterPro"/>
</dbReference>
<dbReference type="GO" id="GO:0006109">
    <property type="term" value="P:regulation of carbohydrate metabolic process"/>
    <property type="evidence" value="ECO:0007669"/>
    <property type="project" value="InterPro"/>
</dbReference>
<reference evidence="2 3" key="1">
    <citation type="submission" date="2018-11" db="EMBL/GenBank/DDBJ databases">
        <title>Genome squencing of methanotrophic bacteria isolated from alkaline groundwater in Korea.</title>
        <authorList>
            <person name="Nguyen L.N."/>
        </authorList>
    </citation>
    <scope>NUCLEOTIDE SEQUENCE [LARGE SCALE GENOMIC DNA]</scope>
    <source>
        <strain evidence="2 3">GW6</strain>
    </source>
</reference>
<proteinExistence type="predicted"/>